<keyword evidence="4" id="KW-1185">Reference proteome</keyword>
<feature type="region of interest" description="Disordered" evidence="2">
    <location>
        <begin position="334"/>
        <end position="366"/>
    </location>
</feature>
<proteinExistence type="predicted"/>
<evidence type="ECO:0000313" key="3">
    <source>
        <dbReference type="EMBL" id="OEU10495.1"/>
    </source>
</evidence>
<keyword evidence="1" id="KW-0175">Coiled coil</keyword>
<dbReference type="OrthoDB" id="5945798at2759"/>
<accession>A0A1E7EXF8</accession>
<dbReference type="InParanoid" id="A0A1E7EXF8"/>
<dbReference type="Proteomes" id="UP000095751">
    <property type="component" value="Unassembled WGS sequence"/>
</dbReference>
<feature type="coiled-coil region" evidence="1">
    <location>
        <begin position="122"/>
        <end position="149"/>
    </location>
</feature>
<dbReference type="AlphaFoldDB" id="A0A1E7EXF8"/>
<dbReference type="EMBL" id="KV784371">
    <property type="protein sequence ID" value="OEU10495.1"/>
    <property type="molecule type" value="Genomic_DNA"/>
</dbReference>
<gene>
    <name evidence="3" type="ORF">FRACYDRAFT_246986</name>
</gene>
<dbReference type="KEGG" id="fcy:FRACYDRAFT_246986"/>
<sequence length="366" mass="44178">MYSGMSFRDRDDRNYDYGGYNWDDEEHKDIHFYRPDGDIEGKSIHWCETNGFYQVEEGTWSGDWYYEHFPDKIQGKEGRHKKFRDRRLKMKNIEREHRKFEECLDYEAMRAHTDPEFDWCKAIKLSQKLHKVEERKKELEYENNSDGEESQQEEFGIHALMVAMSPDDLERIYERLVLEELDEIEERNSETDSETEYKKFHDRRCKISDIEREQREIEEYLNKEATRAHTDPEHNHDKTISLSLRLYRLEERKNFLECESNSDGEDERQEEDWIQAMNNLRKKMNLREILLEEIGKTNSEEELMTLWEGKAPYVLADHVEHEPLQTRITDFFTKTTLKPRSQPKPTPKPKPAHSFLVPSQVVRKKK</sequence>
<reference evidence="3 4" key="1">
    <citation type="submission" date="2016-09" db="EMBL/GenBank/DDBJ databases">
        <title>Extensive genetic diversity and differential bi-allelic expression allows diatom success in the polar Southern Ocean.</title>
        <authorList>
            <consortium name="DOE Joint Genome Institute"/>
            <person name="Mock T."/>
            <person name="Otillar R.P."/>
            <person name="Strauss J."/>
            <person name="Dupont C."/>
            <person name="Frickenhaus S."/>
            <person name="Maumus F."/>
            <person name="Mcmullan M."/>
            <person name="Sanges R."/>
            <person name="Schmutz J."/>
            <person name="Toseland A."/>
            <person name="Valas R."/>
            <person name="Veluchamy A."/>
            <person name="Ward B.J."/>
            <person name="Allen A."/>
            <person name="Barry K."/>
            <person name="Falciatore A."/>
            <person name="Ferrante M."/>
            <person name="Fortunato A.E."/>
            <person name="Gloeckner G."/>
            <person name="Gruber A."/>
            <person name="Hipkin R."/>
            <person name="Janech M."/>
            <person name="Kroth P."/>
            <person name="Leese F."/>
            <person name="Lindquist E."/>
            <person name="Lyon B.R."/>
            <person name="Martin J."/>
            <person name="Mayer C."/>
            <person name="Parker M."/>
            <person name="Quesneville H."/>
            <person name="Raymond J."/>
            <person name="Uhlig C."/>
            <person name="Valentin K.U."/>
            <person name="Worden A.Z."/>
            <person name="Armbrust E.V."/>
            <person name="Bowler C."/>
            <person name="Green B."/>
            <person name="Moulton V."/>
            <person name="Van Oosterhout C."/>
            <person name="Grigoriev I."/>
        </authorList>
    </citation>
    <scope>NUCLEOTIDE SEQUENCE [LARGE SCALE GENOMIC DNA]</scope>
    <source>
        <strain evidence="3 4">CCMP1102</strain>
    </source>
</reference>
<evidence type="ECO:0000313" key="4">
    <source>
        <dbReference type="Proteomes" id="UP000095751"/>
    </source>
</evidence>
<evidence type="ECO:0000256" key="1">
    <source>
        <dbReference type="SAM" id="Coils"/>
    </source>
</evidence>
<evidence type="ECO:0000256" key="2">
    <source>
        <dbReference type="SAM" id="MobiDB-lite"/>
    </source>
</evidence>
<protein>
    <submittedName>
        <fullName evidence="3">Uncharacterized protein</fullName>
    </submittedName>
</protein>
<organism evidence="3 4">
    <name type="scientific">Fragilariopsis cylindrus CCMP1102</name>
    <dbReference type="NCBI Taxonomy" id="635003"/>
    <lineage>
        <taxon>Eukaryota</taxon>
        <taxon>Sar</taxon>
        <taxon>Stramenopiles</taxon>
        <taxon>Ochrophyta</taxon>
        <taxon>Bacillariophyta</taxon>
        <taxon>Bacillariophyceae</taxon>
        <taxon>Bacillariophycidae</taxon>
        <taxon>Bacillariales</taxon>
        <taxon>Bacillariaceae</taxon>
        <taxon>Fragilariopsis</taxon>
    </lineage>
</organism>
<name>A0A1E7EXF8_9STRA</name>